<organism evidence="2 3">
    <name type="scientific">Thiovibrio frasassiensis</name>
    <dbReference type="NCBI Taxonomy" id="2984131"/>
    <lineage>
        <taxon>Bacteria</taxon>
        <taxon>Pseudomonadati</taxon>
        <taxon>Thermodesulfobacteriota</taxon>
        <taxon>Desulfobulbia</taxon>
        <taxon>Desulfobulbales</taxon>
        <taxon>Thiovibrionaceae</taxon>
        <taxon>Thiovibrio</taxon>
    </lineage>
</organism>
<proteinExistence type="predicted"/>
<keyword evidence="1" id="KW-0472">Membrane</keyword>
<evidence type="ECO:0000313" key="2">
    <source>
        <dbReference type="EMBL" id="MDG4474604.1"/>
    </source>
</evidence>
<feature type="transmembrane region" description="Helical" evidence="1">
    <location>
        <begin position="24"/>
        <end position="42"/>
    </location>
</feature>
<comment type="caution">
    <text evidence="2">The sequence shown here is derived from an EMBL/GenBank/DDBJ whole genome shotgun (WGS) entry which is preliminary data.</text>
</comment>
<evidence type="ECO:0000256" key="1">
    <source>
        <dbReference type="SAM" id="Phobius"/>
    </source>
</evidence>
<reference evidence="2" key="2">
    <citation type="submission" date="2022-10" db="EMBL/GenBank/DDBJ databases">
        <authorList>
            <person name="Aronson H.S."/>
        </authorList>
    </citation>
    <scope>NUCLEOTIDE SEQUENCE</scope>
    <source>
        <strain evidence="2">RS19-109</strain>
    </source>
</reference>
<dbReference type="Pfam" id="PF07949">
    <property type="entry name" value="YbbR"/>
    <property type="match status" value="2"/>
</dbReference>
<dbReference type="Gene3D" id="2.170.120.40">
    <property type="entry name" value="YbbR-like domain"/>
    <property type="match status" value="1"/>
</dbReference>
<dbReference type="Proteomes" id="UP001154240">
    <property type="component" value="Unassembled WGS sequence"/>
</dbReference>
<dbReference type="EMBL" id="JAPHEH010000001">
    <property type="protein sequence ID" value="MDG4474604.1"/>
    <property type="molecule type" value="Genomic_DNA"/>
</dbReference>
<dbReference type="Gene3D" id="2.170.120.30">
    <property type="match status" value="2"/>
</dbReference>
<keyword evidence="3" id="KW-1185">Reference proteome</keyword>
<evidence type="ECO:0000313" key="3">
    <source>
        <dbReference type="Proteomes" id="UP001154240"/>
    </source>
</evidence>
<dbReference type="AlphaFoldDB" id="A0A9X4MGW5"/>
<keyword evidence="1" id="KW-0812">Transmembrane</keyword>
<dbReference type="InterPro" id="IPR012505">
    <property type="entry name" value="YbbR"/>
</dbReference>
<dbReference type="PANTHER" id="PTHR37804">
    <property type="entry name" value="CDAA REGULATORY PROTEIN CDAR"/>
    <property type="match status" value="1"/>
</dbReference>
<dbReference type="InterPro" id="IPR053154">
    <property type="entry name" value="c-di-AMP_regulator"/>
</dbReference>
<sequence length="322" mass="35401">MEKLVKQIIRRIPTPNFLNWPNNWGLKLISLIFALLLWYFVVGEDKVDTTVYIPVEIVNLPREMVIANQFKKQLEATVSGPRGLISGINRQRISRTINLAKATPGTIVIRNEPETIQFPRGVTVSRIQPTHITLLIDELVEKELPVQARTTGSPANGHELGGVVLEPSIIKVSGPKAVLGREKLLIAKPIDISGLKASKTFQVPLELRPALLELMGETVVTANVVIKEKTMEKTISDITVHLVGTDTERKVTFEPHTISVRALLPLSSKGNQAEFIEASISTDGLPIGVHRLPVKITAPEQIKIIEAVPPSVTVRIGRIPGK</sequence>
<name>A0A9X4MGW5_9BACT</name>
<dbReference type="RefSeq" id="WP_307631585.1">
    <property type="nucleotide sequence ID" value="NZ_JAPHEH010000001.1"/>
</dbReference>
<gene>
    <name evidence="2" type="ORF">OLX77_00340</name>
</gene>
<reference evidence="2" key="1">
    <citation type="journal article" date="2022" name="bioRxiv">
        <title>Thiovibrio frasassiensisgen. nov., sp. nov., an autotrophic, elemental sulfur disproportionating bacterium isolated from sulfidic karst sediment, and proposal of Thiovibrionaceae fam. nov.</title>
        <authorList>
            <person name="Aronson H."/>
            <person name="Thomas C."/>
            <person name="Bhattacharyya M."/>
            <person name="Eckstein S."/>
            <person name="Jensen S."/>
            <person name="Barco R."/>
            <person name="Macalady J."/>
            <person name="Amend J."/>
        </authorList>
    </citation>
    <scope>NUCLEOTIDE SEQUENCE</scope>
    <source>
        <strain evidence="2">RS19-109</strain>
    </source>
</reference>
<keyword evidence="1" id="KW-1133">Transmembrane helix</keyword>
<dbReference type="PANTHER" id="PTHR37804:SF1">
    <property type="entry name" value="CDAA REGULATORY PROTEIN CDAR"/>
    <property type="match status" value="1"/>
</dbReference>
<accession>A0A9X4MGW5</accession>
<protein>
    <submittedName>
        <fullName evidence="2">CdaR family protein</fullName>
    </submittedName>
</protein>